<dbReference type="Proteomes" id="UP000567179">
    <property type="component" value="Unassembled WGS sequence"/>
</dbReference>
<reference evidence="1 2" key="1">
    <citation type="journal article" date="2020" name="ISME J.">
        <title>Uncovering the hidden diversity of litter-decomposition mechanisms in mushroom-forming fungi.</title>
        <authorList>
            <person name="Floudas D."/>
            <person name="Bentzer J."/>
            <person name="Ahren D."/>
            <person name="Johansson T."/>
            <person name="Persson P."/>
            <person name="Tunlid A."/>
        </authorList>
    </citation>
    <scope>NUCLEOTIDE SEQUENCE [LARGE SCALE GENOMIC DNA]</scope>
    <source>
        <strain evidence="1 2">CBS 101986</strain>
    </source>
</reference>
<proteinExistence type="predicted"/>
<comment type="caution">
    <text evidence="1">The sequence shown here is derived from an EMBL/GenBank/DDBJ whole genome shotgun (WGS) entry which is preliminary data.</text>
</comment>
<organism evidence="1 2">
    <name type="scientific">Psilocybe cf. subviscida</name>
    <dbReference type="NCBI Taxonomy" id="2480587"/>
    <lineage>
        <taxon>Eukaryota</taxon>
        <taxon>Fungi</taxon>
        <taxon>Dikarya</taxon>
        <taxon>Basidiomycota</taxon>
        <taxon>Agaricomycotina</taxon>
        <taxon>Agaricomycetes</taxon>
        <taxon>Agaricomycetidae</taxon>
        <taxon>Agaricales</taxon>
        <taxon>Agaricineae</taxon>
        <taxon>Strophariaceae</taxon>
        <taxon>Psilocybe</taxon>
    </lineage>
</organism>
<keyword evidence="2" id="KW-1185">Reference proteome</keyword>
<gene>
    <name evidence="1" type="ORF">D9619_007604</name>
</gene>
<protein>
    <submittedName>
        <fullName evidence="1">Uncharacterized protein</fullName>
    </submittedName>
</protein>
<dbReference type="AlphaFoldDB" id="A0A8H5B3F3"/>
<dbReference type="EMBL" id="JAACJJ010000043">
    <property type="protein sequence ID" value="KAF5315022.1"/>
    <property type="molecule type" value="Genomic_DNA"/>
</dbReference>
<evidence type="ECO:0000313" key="1">
    <source>
        <dbReference type="EMBL" id="KAF5315022.1"/>
    </source>
</evidence>
<accession>A0A8H5B3F3</accession>
<evidence type="ECO:0000313" key="2">
    <source>
        <dbReference type="Proteomes" id="UP000567179"/>
    </source>
</evidence>
<sequence>MGHICDTLVGYHISVTTFFETLLSLRLIVHPKHAFLALEFMAFLHFKRALMLLCLSMALGASAAPTDDAGTSLTKRETLCKNTSGNLISEINSSTCVSLLEDIGDQACSVSGADVVMFMQVGDAAIFGINALGSGTVSSSCNAVAAAAQNIINTCTNPNTGLLQGQYPGI</sequence>
<name>A0A8H5B3F3_9AGAR</name>